<evidence type="ECO:0000313" key="1">
    <source>
        <dbReference type="EMBL" id="KAK7401539.1"/>
    </source>
</evidence>
<name>A0AAN9SX17_PSOTE</name>
<protein>
    <submittedName>
        <fullName evidence="1">Uncharacterized protein</fullName>
    </submittedName>
</protein>
<keyword evidence="2" id="KW-1185">Reference proteome</keyword>
<dbReference type="Proteomes" id="UP001386955">
    <property type="component" value="Unassembled WGS sequence"/>
</dbReference>
<dbReference type="AlphaFoldDB" id="A0AAN9SX17"/>
<evidence type="ECO:0000313" key="2">
    <source>
        <dbReference type="Proteomes" id="UP001386955"/>
    </source>
</evidence>
<gene>
    <name evidence="1" type="ORF">VNO78_13090</name>
</gene>
<proteinExistence type="predicted"/>
<sequence length="100" mass="11195">MEEEGTNGKLLLVRVGHEFVVVERSIPCGGLRGYLLVLTMISSDGDNGDHSFTCKDLDVRVCNRQRNRESALFYENGPSKLADMSLVSNEYAWEKVSNLL</sequence>
<comment type="caution">
    <text evidence="1">The sequence shown here is derived from an EMBL/GenBank/DDBJ whole genome shotgun (WGS) entry which is preliminary data.</text>
</comment>
<organism evidence="1 2">
    <name type="scientific">Psophocarpus tetragonolobus</name>
    <name type="common">Winged bean</name>
    <name type="synonym">Dolichos tetragonolobus</name>
    <dbReference type="NCBI Taxonomy" id="3891"/>
    <lineage>
        <taxon>Eukaryota</taxon>
        <taxon>Viridiplantae</taxon>
        <taxon>Streptophyta</taxon>
        <taxon>Embryophyta</taxon>
        <taxon>Tracheophyta</taxon>
        <taxon>Spermatophyta</taxon>
        <taxon>Magnoliopsida</taxon>
        <taxon>eudicotyledons</taxon>
        <taxon>Gunneridae</taxon>
        <taxon>Pentapetalae</taxon>
        <taxon>rosids</taxon>
        <taxon>fabids</taxon>
        <taxon>Fabales</taxon>
        <taxon>Fabaceae</taxon>
        <taxon>Papilionoideae</taxon>
        <taxon>50 kb inversion clade</taxon>
        <taxon>NPAAA clade</taxon>
        <taxon>indigoferoid/millettioid clade</taxon>
        <taxon>Phaseoleae</taxon>
        <taxon>Psophocarpus</taxon>
    </lineage>
</organism>
<accession>A0AAN9SX17</accession>
<reference evidence="1 2" key="1">
    <citation type="submission" date="2024-01" db="EMBL/GenBank/DDBJ databases">
        <title>The genomes of 5 underutilized Papilionoideae crops provide insights into root nodulation and disease resistanc.</title>
        <authorList>
            <person name="Jiang F."/>
        </authorList>
    </citation>
    <scope>NUCLEOTIDE SEQUENCE [LARGE SCALE GENOMIC DNA]</scope>
    <source>
        <strain evidence="1">DUOXIRENSHENG_FW03</strain>
        <tissue evidence="1">Leaves</tissue>
    </source>
</reference>
<dbReference type="EMBL" id="JAYMYS010000003">
    <property type="protein sequence ID" value="KAK7401539.1"/>
    <property type="molecule type" value="Genomic_DNA"/>
</dbReference>